<accession>U2DYX6</accession>
<name>U2DYX6_9BACE</name>
<sequence length="1359" mass="149668">MANIDGGALSFKSVMENDQMNSAIEETLRRVQGLSDATVAGGKQMDKAFMQTTDGIRDALGKIGQACEIHETKLGELTGQYVQLGQEASAAFMAGRDEEYRAIEETRAGIQGEIAVRKQALEEARNLSNELEKEAAKREEATRQVEENAKAHQSLRFRIKELKEEMAMLIDQGIDEQSEAYKALVNELGRLQDIQGDIAQQGKILANDEAKFQGFIQGLSGLSGAFSAATGAISLFAGENENLQKVMTKVQSVMAIAMGMQSVAQTLNKDSAFQLVTLNGLKEWWAGIVAKATVAETAETAATVANTTAQQAQATATAQSTVVQGANTVATGAQAAAATAGTVANFTLAGAFRAVGLAIKSIPVFGWVLAGISALIALVSHFSSKAREAKKAQEEFSKAMIEGCYKPIGKVEELSVKYTALGDNIKEKEQFIKDNKKAFDELGVSVTNVRDAENLLINNKEAFISAQIAKAKALVYSQQAAEKVKKQMELQAEYESMSDTRSQWVQTSSFGTGYYIQVENTAKKEKKKEIDDLNAEIRDGYKKATEEETAALKEMKQSGINAVKTYAKGTVGAIEQAISEKQEALKDLVPNSAEWNKANKEIEALQKQLEKPTKKTTSKSDKDPFVEQLEKRKAEYERFKKWVNSGDEVLVKSAASEFSGLLAQGATYIDYLKKQRDIILSVDVENRSKEQINRLRTLNDQIAEETKKTVLEAFNEELATQLGNAKTALDILNIIAQKRKELAEDGTDVDNDKKQALDDAEKNALQKQEEETKKLLDDYASYLDKKIKLDLEYSNDLALLEKARAKATTDEERRKIDAAISNRKKQYDKDSKLSGDSEYDQMLQTYRTFEQKKEDIIEEFSEKRKKAQEHGNTEMLAQLDKAQNEALSKLAIDEMKISPDWEKMFGNLDEIGTRELERLLATIEGKTAVLGIELSPEDFKVIQDKVKELKNEIKERNPFKALTKGFEDLKKATSDQDKTAALAGMFDSAGKAGNQLKGIISDVTNTLESLGVEGTEEVGHAIQALDGFASGAQDAVMGFMSGNPVQMVGGAIKAIGSVVNYFAGANDRRAERAIKKHQENVKNLTSAYKELEWQISKALSGNLYKHQQASIENMKQQQRELQGMIRAEQDKKKTDNDKIREWREQIKELNRSIEDTIDGMKKSLLDTDVKAIATQLGDAIISAFENGKDAATAWGDTVKNIVNNLVKNMLIQKVLQEPIDKVISKYTSKWVDKNGVFKGFDVVIGDIDSLSSELGGLYPSLERSINALKEKLNLSTLENDSSLTGAVKGVTEETASIVAGQLNAMRINQVEASAILRQQLAMLSVIAQNTSYNRFLVEIHKELKAMNAGSDPLRSQGLV</sequence>
<feature type="coiled-coil region" evidence="1">
    <location>
        <begin position="1067"/>
        <end position="1159"/>
    </location>
</feature>
<dbReference type="Proteomes" id="UP000016496">
    <property type="component" value="Unassembled WGS sequence"/>
</dbReference>
<dbReference type="PANTHER" id="PTHR45615:SF80">
    <property type="entry name" value="GRIP DOMAIN-CONTAINING PROTEIN"/>
    <property type="match status" value="1"/>
</dbReference>
<dbReference type="OrthoDB" id="1414895at2"/>
<dbReference type="PATRIC" id="fig|1321819.3.peg.1843"/>
<comment type="caution">
    <text evidence="2">The sequence shown here is derived from an EMBL/GenBank/DDBJ whole genome shotgun (WGS) entry which is preliminary data.</text>
</comment>
<feature type="coiled-coil region" evidence="1">
    <location>
        <begin position="114"/>
        <end position="194"/>
    </location>
</feature>
<dbReference type="PANTHER" id="PTHR45615">
    <property type="entry name" value="MYOSIN HEAVY CHAIN, NON-MUSCLE"/>
    <property type="match status" value="1"/>
</dbReference>
<reference evidence="2 3" key="1">
    <citation type="submission" date="2013-08" db="EMBL/GenBank/DDBJ databases">
        <authorList>
            <person name="Weinstock G."/>
            <person name="Sodergren E."/>
            <person name="Wylie T."/>
            <person name="Fulton L."/>
            <person name="Fulton R."/>
            <person name="Fronick C."/>
            <person name="O'Laughlin M."/>
            <person name="Godfrey J."/>
            <person name="Miner T."/>
            <person name="Herter B."/>
            <person name="Appelbaum E."/>
            <person name="Cordes M."/>
            <person name="Lek S."/>
            <person name="Wollam A."/>
            <person name="Pepin K.H."/>
            <person name="Palsikar V.B."/>
            <person name="Mitreva M."/>
            <person name="Wilson R.K."/>
        </authorList>
    </citation>
    <scope>NUCLEOTIDE SEQUENCE [LARGE SCALE GENOMIC DNA]</scope>
    <source>
        <strain evidence="2 3">F0041</strain>
    </source>
</reference>
<feature type="coiled-coil region" evidence="1">
    <location>
        <begin position="516"/>
        <end position="543"/>
    </location>
</feature>
<proteinExistence type="predicted"/>
<gene>
    <name evidence="2" type="ORF">HMPREF1981_01998</name>
</gene>
<evidence type="ECO:0000313" key="2">
    <source>
        <dbReference type="EMBL" id="ERI85111.1"/>
    </source>
</evidence>
<dbReference type="RefSeq" id="WP_021645496.1">
    <property type="nucleotide sequence ID" value="NZ_KE993110.1"/>
</dbReference>
<organism evidence="2 3">
    <name type="scientific">Bacteroides pyogenes F0041</name>
    <dbReference type="NCBI Taxonomy" id="1321819"/>
    <lineage>
        <taxon>Bacteria</taxon>
        <taxon>Pseudomonadati</taxon>
        <taxon>Bacteroidota</taxon>
        <taxon>Bacteroidia</taxon>
        <taxon>Bacteroidales</taxon>
        <taxon>Bacteroidaceae</taxon>
        <taxon>Bacteroides</taxon>
    </lineage>
</organism>
<evidence type="ECO:0000313" key="3">
    <source>
        <dbReference type="Proteomes" id="UP000016496"/>
    </source>
</evidence>
<dbReference type="HOGENOM" id="CLU_260575_0_0_10"/>
<dbReference type="EMBL" id="AWSV01000108">
    <property type="protein sequence ID" value="ERI85111.1"/>
    <property type="molecule type" value="Genomic_DNA"/>
</dbReference>
<evidence type="ECO:0000256" key="1">
    <source>
        <dbReference type="SAM" id="Coils"/>
    </source>
</evidence>
<keyword evidence="1" id="KW-0175">Coiled coil</keyword>
<protein>
    <submittedName>
        <fullName evidence="2">Uncharacterized protein</fullName>
    </submittedName>
</protein>